<dbReference type="AlphaFoldDB" id="A0AAV7ZEY4"/>
<dbReference type="PANTHER" id="PTHR10194">
    <property type="entry name" value="RAS GTPASE-ACTIVATING PROTEINS"/>
    <property type="match status" value="1"/>
</dbReference>
<proteinExistence type="predicted"/>
<reference evidence="5" key="1">
    <citation type="submission" date="2022-08" db="EMBL/GenBank/DDBJ databases">
        <title>Novel sulphate-reducing endosymbionts in the free-living metamonad Anaeramoeba.</title>
        <authorList>
            <person name="Jerlstrom-Hultqvist J."/>
            <person name="Cepicka I."/>
            <person name="Gallot-Lavallee L."/>
            <person name="Salas-Leiva D."/>
            <person name="Curtis B.A."/>
            <person name="Zahonova K."/>
            <person name="Pipaliya S."/>
            <person name="Dacks J."/>
            <person name="Roger A.J."/>
        </authorList>
    </citation>
    <scope>NUCLEOTIDE SEQUENCE</scope>
    <source>
        <strain evidence="5">Busselton2</strain>
    </source>
</reference>
<dbReference type="InterPro" id="IPR039360">
    <property type="entry name" value="Ras_GTPase"/>
</dbReference>
<protein>
    <submittedName>
        <fullName evidence="5">Ras gtpase-activating protein</fullName>
    </submittedName>
</protein>
<feature type="domain" description="Ras-GAP" evidence="4">
    <location>
        <begin position="574"/>
        <end position="766"/>
    </location>
</feature>
<dbReference type="SUPFAM" id="SSF48350">
    <property type="entry name" value="GTPase activation domain, GAP"/>
    <property type="match status" value="1"/>
</dbReference>
<accession>A0AAV7ZEY4</accession>
<evidence type="ECO:0000313" key="5">
    <source>
        <dbReference type="EMBL" id="KAJ3440489.1"/>
    </source>
</evidence>
<dbReference type="Gene3D" id="1.10.506.10">
    <property type="entry name" value="GTPase Activation - p120gap, domain 1"/>
    <property type="match status" value="2"/>
</dbReference>
<dbReference type="EMBL" id="JANTQA010000030">
    <property type="protein sequence ID" value="KAJ3440489.1"/>
    <property type="molecule type" value="Genomic_DNA"/>
</dbReference>
<dbReference type="GO" id="GO:0005096">
    <property type="term" value="F:GTPase activator activity"/>
    <property type="evidence" value="ECO:0007669"/>
    <property type="project" value="UniProtKB-KW"/>
</dbReference>
<name>A0AAV7ZEY4_9EUKA</name>
<feature type="region of interest" description="Disordered" evidence="2">
    <location>
        <begin position="344"/>
        <end position="372"/>
    </location>
</feature>
<keyword evidence="1" id="KW-0343">GTPase activation</keyword>
<dbReference type="InterPro" id="IPR008936">
    <property type="entry name" value="Rho_GTPase_activation_prot"/>
</dbReference>
<feature type="compositionally biased region" description="Basic and acidic residues" evidence="2">
    <location>
        <begin position="457"/>
        <end position="477"/>
    </location>
</feature>
<feature type="compositionally biased region" description="Polar residues" evidence="2">
    <location>
        <begin position="444"/>
        <end position="456"/>
    </location>
</feature>
<dbReference type="InterPro" id="IPR001849">
    <property type="entry name" value="PH_domain"/>
</dbReference>
<feature type="compositionally biased region" description="Low complexity" evidence="2">
    <location>
        <begin position="349"/>
        <end position="358"/>
    </location>
</feature>
<dbReference type="Proteomes" id="UP001146793">
    <property type="component" value="Unassembled WGS sequence"/>
</dbReference>
<feature type="region of interest" description="Disordered" evidence="2">
    <location>
        <begin position="1"/>
        <end position="88"/>
    </location>
</feature>
<dbReference type="PROSITE" id="PS50018">
    <property type="entry name" value="RAS_GTPASE_ACTIV_2"/>
    <property type="match status" value="1"/>
</dbReference>
<organism evidence="5 6">
    <name type="scientific">Anaeramoeba flamelloides</name>
    <dbReference type="NCBI Taxonomy" id="1746091"/>
    <lineage>
        <taxon>Eukaryota</taxon>
        <taxon>Metamonada</taxon>
        <taxon>Anaeramoebidae</taxon>
        <taxon>Anaeramoeba</taxon>
    </lineage>
</organism>
<dbReference type="PANTHER" id="PTHR10194:SF60">
    <property type="entry name" value="RAS GTPASE-ACTIVATING PROTEIN RASKOL"/>
    <property type="match status" value="1"/>
</dbReference>
<feature type="compositionally biased region" description="Polar residues" evidence="2">
    <location>
        <begin position="38"/>
        <end position="48"/>
    </location>
</feature>
<evidence type="ECO:0000313" key="6">
    <source>
        <dbReference type="Proteomes" id="UP001146793"/>
    </source>
</evidence>
<feature type="compositionally biased region" description="Basic residues" evidence="2">
    <location>
        <begin position="52"/>
        <end position="64"/>
    </location>
</feature>
<evidence type="ECO:0000259" key="3">
    <source>
        <dbReference type="PROSITE" id="PS50003"/>
    </source>
</evidence>
<feature type="domain" description="PH" evidence="3">
    <location>
        <begin position="370"/>
        <end position="521"/>
    </location>
</feature>
<dbReference type="PROSITE" id="PS50003">
    <property type="entry name" value="PH_DOMAIN"/>
    <property type="match status" value="1"/>
</dbReference>
<evidence type="ECO:0000256" key="2">
    <source>
        <dbReference type="SAM" id="MobiDB-lite"/>
    </source>
</evidence>
<sequence length="863" mass="99888">MSKKLAPIKVPKEKLRKLNSPLTPRSSRQHSLHRLSLFQDQFLPNKQLTPKISRRKSTSKRPRKGATENKKQNHRKKRSGSHSSATNVSSFPNILDYAEKKLSRIKSFGNSDFSSTNPKSFQDPLKVCEQEILRYHIFESLSMKQREKIIKNIIQRLCTVQFMSAGMPKTLHKRIVKKSTDLASLFTLCLIDGNINKFHPTFCRNVLIEVIKTIPQNKLLPIGFVINKLLDDDQCTFKDLEKYIKDSIILKIWKYLIRYWKHFCKTKQDTVTDISSIFSSVITHSSLNHFDKLNYYAANEIKSQLVKELENPEIDEESSVKQENDPKIFGDYVLISTEQQRLISESHQRSQMQSIQSMKKSKKDKRSNNKVIEDQTLNQEKFSKEYNDVWNQIYLVLTTHHVFFYTKKKGKKVGSILLKNLLVSIKIDKVVEVARTGGDEDNMPNESNPKKFTNTPIKEKKGNNKTKFNEELIKQESDPRSKEDQLLLVLSEINQYNSILIKLKNKEEVKKWTSNILIRKRSLINNLPFISQKLSLKDPDNKILHSLLLSKNISLVSAIIENFDTRVLKNNFESGDLIARSLVVAFHSKGKVMRILRWMIYRETVNGKNNARTLFRSSSLSSKIIPVFVHIIGNEFLKSTLSSTIAMAARIKSHLEVDEDRVGKEVAEKNTNALTLLTNEFIGKIILSIRETPYYFRLICRAMEKSARRVFPASSYQSINNFIFLRFFVPAIATPEAFGIMEKKDIDITLRRNLVTISKIIQSVGNQSEGMSGSLSCLDSFVRQSAMRIMRYFEEMTEIPQNIDEDENKKHELPEEQVIEALTMLRTHIKNNWEDIRDVLMHSDSRSDYSVFISDFIENLITD</sequence>
<dbReference type="InterPro" id="IPR001936">
    <property type="entry name" value="RasGAP_dom"/>
</dbReference>
<dbReference type="SMART" id="SM00233">
    <property type="entry name" value="PH"/>
    <property type="match status" value="1"/>
</dbReference>
<dbReference type="SMART" id="SM00323">
    <property type="entry name" value="RasGAP"/>
    <property type="match status" value="1"/>
</dbReference>
<gene>
    <name evidence="5" type="ORF">M0812_14157</name>
</gene>
<comment type="caution">
    <text evidence="5">The sequence shown here is derived from an EMBL/GenBank/DDBJ whole genome shotgun (WGS) entry which is preliminary data.</text>
</comment>
<feature type="region of interest" description="Disordered" evidence="2">
    <location>
        <begin position="438"/>
        <end position="477"/>
    </location>
</feature>
<evidence type="ECO:0000256" key="1">
    <source>
        <dbReference type="ARBA" id="ARBA00022468"/>
    </source>
</evidence>
<dbReference type="Pfam" id="PF00616">
    <property type="entry name" value="RasGAP"/>
    <property type="match status" value="1"/>
</dbReference>
<evidence type="ECO:0000259" key="4">
    <source>
        <dbReference type="PROSITE" id="PS50018"/>
    </source>
</evidence>